<dbReference type="Proteomes" id="UP000774617">
    <property type="component" value="Unassembled WGS sequence"/>
</dbReference>
<evidence type="ECO:0000313" key="11">
    <source>
        <dbReference type="Proteomes" id="UP000774617"/>
    </source>
</evidence>
<gene>
    <name evidence="10" type="ORF">B0J12DRAFT_605045</name>
</gene>
<dbReference type="Gene3D" id="1.10.630.10">
    <property type="entry name" value="Cytochrome P450"/>
    <property type="match status" value="1"/>
</dbReference>
<dbReference type="EMBL" id="JAGTJR010000024">
    <property type="protein sequence ID" value="KAH7042811.1"/>
    <property type="molecule type" value="Genomic_DNA"/>
</dbReference>
<keyword evidence="9" id="KW-1133">Transmembrane helix</keyword>
<dbReference type="Pfam" id="PF00067">
    <property type="entry name" value="p450"/>
    <property type="match status" value="1"/>
</dbReference>
<dbReference type="SUPFAM" id="SSF48264">
    <property type="entry name" value="Cytochrome P450"/>
    <property type="match status" value="1"/>
</dbReference>
<dbReference type="CDD" id="cd11041">
    <property type="entry name" value="CYP503A1-like"/>
    <property type="match status" value="1"/>
</dbReference>
<feature type="transmembrane region" description="Helical" evidence="9">
    <location>
        <begin position="12"/>
        <end position="31"/>
    </location>
</feature>
<dbReference type="PANTHER" id="PTHR46206">
    <property type="entry name" value="CYTOCHROME P450"/>
    <property type="match status" value="1"/>
</dbReference>
<keyword evidence="6 8" id="KW-0408">Iron</keyword>
<proteinExistence type="inferred from homology"/>
<evidence type="ECO:0000256" key="9">
    <source>
        <dbReference type="SAM" id="Phobius"/>
    </source>
</evidence>
<protein>
    <submittedName>
        <fullName evidence="10">Cytochrome P450</fullName>
    </submittedName>
</protein>
<reference evidence="10 11" key="1">
    <citation type="journal article" date="2021" name="Nat. Commun.">
        <title>Genetic determinants of endophytism in the Arabidopsis root mycobiome.</title>
        <authorList>
            <person name="Mesny F."/>
            <person name="Miyauchi S."/>
            <person name="Thiergart T."/>
            <person name="Pickel B."/>
            <person name="Atanasova L."/>
            <person name="Karlsson M."/>
            <person name="Huettel B."/>
            <person name="Barry K.W."/>
            <person name="Haridas S."/>
            <person name="Chen C."/>
            <person name="Bauer D."/>
            <person name="Andreopoulos W."/>
            <person name="Pangilinan J."/>
            <person name="LaButti K."/>
            <person name="Riley R."/>
            <person name="Lipzen A."/>
            <person name="Clum A."/>
            <person name="Drula E."/>
            <person name="Henrissat B."/>
            <person name="Kohler A."/>
            <person name="Grigoriev I.V."/>
            <person name="Martin F.M."/>
            <person name="Hacquard S."/>
        </authorList>
    </citation>
    <scope>NUCLEOTIDE SEQUENCE [LARGE SCALE GENOMIC DNA]</scope>
    <source>
        <strain evidence="10 11">MPI-SDFR-AT-0080</strain>
    </source>
</reference>
<accession>A0ABQ8G2K7</accession>
<keyword evidence="5 8" id="KW-0560">Oxidoreductase</keyword>
<name>A0ABQ8G2K7_9PEZI</name>
<evidence type="ECO:0000256" key="4">
    <source>
        <dbReference type="ARBA" id="ARBA00022723"/>
    </source>
</evidence>
<comment type="cofactor">
    <cofactor evidence="1">
        <name>heme</name>
        <dbReference type="ChEBI" id="CHEBI:30413"/>
    </cofactor>
</comment>
<dbReference type="PRINTS" id="PR00465">
    <property type="entry name" value="EP450IV"/>
</dbReference>
<keyword evidence="11" id="KW-1185">Reference proteome</keyword>
<organism evidence="10 11">
    <name type="scientific">Macrophomina phaseolina</name>
    <dbReference type="NCBI Taxonomy" id="35725"/>
    <lineage>
        <taxon>Eukaryota</taxon>
        <taxon>Fungi</taxon>
        <taxon>Dikarya</taxon>
        <taxon>Ascomycota</taxon>
        <taxon>Pezizomycotina</taxon>
        <taxon>Dothideomycetes</taxon>
        <taxon>Dothideomycetes incertae sedis</taxon>
        <taxon>Botryosphaeriales</taxon>
        <taxon>Botryosphaeriaceae</taxon>
        <taxon>Macrophomina</taxon>
    </lineage>
</organism>
<evidence type="ECO:0000313" key="10">
    <source>
        <dbReference type="EMBL" id="KAH7042811.1"/>
    </source>
</evidence>
<evidence type="ECO:0000256" key="7">
    <source>
        <dbReference type="ARBA" id="ARBA00023033"/>
    </source>
</evidence>
<evidence type="ECO:0000256" key="2">
    <source>
        <dbReference type="ARBA" id="ARBA00010617"/>
    </source>
</evidence>
<evidence type="ECO:0000256" key="5">
    <source>
        <dbReference type="ARBA" id="ARBA00023002"/>
    </source>
</evidence>
<keyword evidence="9" id="KW-0812">Transmembrane</keyword>
<keyword evidence="4 8" id="KW-0479">Metal-binding</keyword>
<comment type="caution">
    <text evidence="10">The sequence shown here is derived from an EMBL/GenBank/DDBJ whole genome shotgun (WGS) entry which is preliminary data.</text>
</comment>
<comment type="similarity">
    <text evidence="2 8">Belongs to the cytochrome P450 family.</text>
</comment>
<dbReference type="InterPro" id="IPR036396">
    <property type="entry name" value="Cyt_P450_sf"/>
</dbReference>
<keyword evidence="9" id="KW-0472">Membrane</keyword>
<dbReference type="InterPro" id="IPR001128">
    <property type="entry name" value="Cyt_P450"/>
</dbReference>
<evidence type="ECO:0000256" key="6">
    <source>
        <dbReference type="ARBA" id="ARBA00023004"/>
    </source>
</evidence>
<evidence type="ECO:0000256" key="3">
    <source>
        <dbReference type="ARBA" id="ARBA00022617"/>
    </source>
</evidence>
<dbReference type="PROSITE" id="PS00086">
    <property type="entry name" value="CYTOCHROME_P450"/>
    <property type="match status" value="1"/>
</dbReference>
<evidence type="ECO:0000256" key="8">
    <source>
        <dbReference type="RuleBase" id="RU000461"/>
    </source>
</evidence>
<sequence length="512" mass="57850">MDTVNSSTLSTTSYLISAVFTSCVLFLLCWYTKCNEFYKGIQVVGPTEDGLSPSEAKKKYGQSALSILAEGKQTAKGAFQVCTEAGVMIILPSRYLAEIKSDARFGTDDASKKTFMAEVPGFDGFHALLNHNMLQDMIRTKLTQNLGTMTSDIVEETSLAAESILGFPDEWTEIRPMDPIYYLVARVSSRVFAGAPLCRDPMWLRIAVSYTVLAFDAARALRFWPERIRPFVHWFVPECARLRKGVWEARRVLGPEIDKMKHEWEQLRKDDGGRRLNKNTISMMLDVAKGRPVDLVETQLGLTAAAMHTTTDMIVQVLYQLCTYPKYVEPMREEIERVLQESGGSLTKKTALYELKFMDSFLKETQRLKPTSLTSAQRVPSEDVMLSDGTFLPRGSHVAILNDGCWDSQFFENPQSFDPYRFLKMRKVPGRENSSQFVTTTPEHLGFGHGIHACPGRFFASNEIKIVLCHLLTQYDWKLASGQEPPQPLVVGAEMMANPEAKLMYKKRGTRY</sequence>
<dbReference type="InterPro" id="IPR017972">
    <property type="entry name" value="Cyt_P450_CS"/>
</dbReference>
<evidence type="ECO:0000256" key="1">
    <source>
        <dbReference type="ARBA" id="ARBA00001971"/>
    </source>
</evidence>
<keyword evidence="7 8" id="KW-0503">Monooxygenase</keyword>
<dbReference type="InterPro" id="IPR002403">
    <property type="entry name" value="Cyt_P450_E_grp-IV"/>
</dbReference>
<dbReference type="PANTHER" id="PTHR46206:SF2">
    <property type="entry name" value="CYTOCHROME P450 MONOOXYGENASE AUSG-RELATED"/>
    <property type="match status" value="1"/>
</dbReference>
<keyword evidence="3 8" id="KW-0349">Heme</keyword>